<evidence type="ECO:0000313" key="5">
    <source>
        <dbReference type="EMBL" id="KAJ8947394.1"/>
    </source>
</evidence>
<dbReference type="PANTHER" id="PTHR46227:SF2">
    <property type="entry name" value="FI03335P"/>
    <property type="match status" value="1"/>
</dbReference>
<dbReference type="Gene3D" id="2.30.42.10">
    <property type="match status" value="1"/>
</dbReference>
<dbReference type="GO" id="GO:0005737">
    <property type="term" value="C:cytoplasm"/>
    <property type="evidence" value="ECO:0007669"/>
    <property type="project" value="UniProtKB-SubCell"/>
</dbReference>
<keyword evidence="3" id="KW-0677">Repeat</keyword>
<feature type="domain" description="PDZ" evidence="4">
    <location>
        <begin position="1"/>
        <end position="53"/>
    </location>
</feature>
<dbReference type="InterPro" id="IPR001478">
    <property type="entry name" value="PDZ"/>
</dbReference>
<protein>
    <recommendedName>
        <fullName evidence="4">PDZ domain-containing protein</fullName>
    </recommendedName>
</protein>
<evidence type="ECO:0000259" key="4">
    <source>
        <dbReference type="PROSITE" id="PS50106"/>
    </source>
</evidence>
<dbReference type="PANTHER" id="PTHR46227">
    <property type="entry name" value="GLUTAMATE RECEPTOR-INTERACTING PROTEIN GRIP"/>
    <property type="match status" value="1"/>
</dbReference>
<dbReference type="AlphaFoldDB" id="A0AAV8Y871"/>
<dbReference type="InterPro" id="IPR043545">
    <property type="entry name" value="GRIP1/2"/>
</dbReference>
<accession>A0AAV8Y871</accession>
<comment type="subcellular location">
    <subcellularLocation>
        <location evidence="1">Cytoplasm</location>
    </subcellularLocation>
</comment>
<keyword evidence="6" id="KW-1185">Reference proteome</keyword>
<dbReference type="GO" id="GO:0098887">
    <property type="term" value="P:neurotransmitter receptor transport, endosome to postsynaptic membrane"/>
    <property type="evidence" value="ECO:0007669"/>
    <property type="project" value="TreeGrafter"/>
</dbReference>
<dbReference type="Pfam" id="PF00595">
    <property type="entry name" value="PDZ"/>
    <property type="match status" value="1"/>
</dbReference>
<name>A0AAV8Y871_9CUCU</name>
<evidence type="ECO:0000256" key="3">
    <source>
        <dbReference type="ARBA" id="ARBA00022737"/>
    </source>
</evidence>
<dbReference type="SUPFAM" id="SSF50156">
    <property type="entry name" value="PDZ domain-like"/>
    <property type="match status" value="1"/>
</dbReference>
<dbReference type="EMBL" id="JANEYF010002378">
    <property type="protein sequence ID" value="KAJ8947394.1"/>
    <property type="molecule type" value="Genomic_DNA"/>
</dbReference>
<dbReference type="Proteomes" id="UP001162156">
    <property type="component" value="Unassembled WGS sequence"/>
</dbReference>
<evidence type="ECO:0000256" key="2">
    <source>
        <dbReference type="ARBA" id="ARBA00022490"/>
    </source>
</evidence>
<keyword evidence="2" id="KW-0963">Cytoplasm</keyword>
<sequence>MCSGLAEKTGALHVGDRILAINSESLEHRPLSDAIRLLQTSGDRVQLKIARNIKPTGMYTYSSMLIIKLVAS</sequence>
<dbReference type="InterPro" id="IPR036034">
    <property type="entry name" value="PDZ_sf"/>
</dbReference>
<evidence type="ECO:0000313" key="6">
    <source>
        <dbReference type="Proteomes" id="UP001162156"/>
    </source>
</evidence>
<dbReference type="PROSITE" id="PS50106">
    <property type="entry name" value="PDZ"/>
    <property type="match status" value="1"/>
</dbReference>
<gene>
    <name evidence="5" type="ORF">NQ314_008617</name>
</gene>
<comment type="caution">
    <text evidence="5">The sequence shown here is derived from an EMBL/GenBank/DDBJ whole genome shotgun (WGS) entry which is preliminary data.</text>
</comment>
<evidence type="ECO:0000256" key="1">
    <source>
        <dbReference type="ARBA" id="ARBA00004496"/>
    </source>
</evidence>
<organism evidence="5 6">
    <name type="scientific">Rhamnusium bicolor</name>
    <dbReference type="NCBI Taxonomy" id="1586634"/>
    <lineage>
        <taxon>Eukaryota</taxon>
        <taxon>Metazoa</taxon>
        <taxon>Ecdysozoa</taxon>
        <taxon>Arthropoda</taxon>
        <taxon>Hexapoda</taxon>
        <taxon>Insecta</taxon>
        <taxon>Pterygota</taxon>
        <taxon>Neoptera</taxon>
        <taxon>Endopterygota</taxon>
        <taxon>Coleoptera</taxon>
        <taxon>Polyphaga</taxon>
        <taxon>Cucujiformia</taxon>
        <taxon>Chrysomeloidea</taxon>
        <taxon>Cerambycidae</taxon>
        <taxon>Lepturinae</taxon>
        <taxon>Rhagiini</taxon>
        <taxon>Rhamnusium</taxon>
    </lineage>
</organism>
<proteinExistence type="predicted"/>
<reference evidence="5" key="1">
    <citation type="journal article" date="2023" name="Insect Mol. Biol.">
        <title>Genome sequencing provides insights into the evolution of gene families encoding plant cell wall-degrading enzymes in longhorned beetles.</title>
        <authorList>
            <person name="Shin N.R."/>
            <person name="Okamura Y."/>
            <person name="Kirsch R."/>
            <person name="Pauchet Y."/>
        </authorList>
    </citation>
    <scope>NUCLEOTIDE SEQUENCE</scope>
    <source>
        <strain evidence="5">RBIC_L_NR</strain>
    </source>
</reference>